<dbReference type="InterPro" id="IPR005311">
    <property type="entry name" value="PBP_dimer"/>
</dbReference>
<comment type="subcellular location">
    <subcellularLocation>
        <location evidence="1">Membrane</location>
    </subcellularLocation>
</comment>
<dbReference type="PANTHER" id="PTHR30627:SF1">
    <property type="entry name" value="PEPTIDOGLYCAN D,D-TRANSPEPTIDASE FTSI"/>
    <property type="match status" value="1"/>
</dbReference>
<keyword evidence="2" id="KW-0121">Carboxypeptidase</keyword>
<evidence type="ECO:0000259" key="4">
    <source>
        <dbReference type="PROSITE" id="PS51178"/>
    </source>
</evidence>
<dbReference type="Gene3D" id="3.30.10.20">
    <property type="match status" value="1"/>
</dbReference>
<dbReference type="SMART" id="SM00740">
    <property type="entry name" value="PASTA"/>
    <property type="match status" value="1"/>
</dbReference>
<protein>
    <submittedName>
        <fullName evidence="5">Penicillin-binding protein</fullName>
    </submittedName>
</protein>
<name>A0AAU9DA52_9BACT</name>
<sequence>MVKIQVFEGEEWRQKAEEIGLEFRDIPATRGNIYAGDGSLMATSIPYYKVAMDPTRASKEDFKNGIDSLAMLLNRELDGPGKSYYKHKISKARKTGDQYLVISRKRVSHLQKKQMETWPIFRRGRMKGGVIFEKVSRRYLPFKTLGKRTIGSVNENGVGAGLEYSFNRELGGANGKALYRKVMGGRWRPEFDNNAVRPIDGKDLETTLDMNLQDVASSALDKALRFHKADYGCVIVMEVETGEIKVLVNLERNKRGRYNESYNYALGGQGLSEPGSTFKLASMIALFEETNLELEDMVETGNGERAFFDRIMRDSKIGGHGKISVREVFEKSSNIGISSLVDQHFGQDPKSFVDYIKEMGLTETLGTGMKGEGVSYIKSPDNKTWSGVTLPWMSVGYELKVTPLQTLAFYNAVANSGKMVRPVLVRRVFQGTKSYSETEPIVLRNKICSEETLKKVRAMLEGVVERGTARNIRGTHYGVAGKTGTSQKLVNGRYTKTYYTSFAGYFPADKPKYSCIVVIDDPKGYNQYGADVAAPVFKEVADKIYATDLDLQNPIPLAGKLEEGVFPVIRAGNRDDLATICERLGIESQGANDADWVRSSVNAGKLSWKPALEERDVVQDVRGMTLRDAIFLLENSGMRVHYRGQGRVANQSLSPGAKVRKGKQIYLTLE</sequence>
<dbReference type="SUPFAM" id="SSF56601">
    <property type="entry name" value="beta-lactamase/transpeptidase-like"/>
    <property type="match status" value="1"/>
</dbReference>
<keyword evidence="6" id="KW-1185">Reference proteome</keyword>
<dbReference type="GO" id="GO:0004180">
    <property type="term" value="F:carboxypeptidase activity"/>
    <property type="evidence" value="ECO:0007669"/>
    <property type="project" value="UniProtKB-KW"/>
</dbReference>
<dbReference type="KEGG" id="fax:FUAX_22230"/>
<dbReference type="Pfam" id="PF00905">
    <property type="entry name" value="Transpeptidase"/>
    <property type="match status" value="1"/>
</dbReference>
<dbReference type="InterPro" id="IPR001460">
    <property type="entry name" value="PCN-bd_Tpept"/>
</dbReference>
<dbReference type="CDD" id="cd06575">
    <property type="entry name" value="PASTA_Pbp2x-like_2"/>
    <property type="match status" value="1"/>
</dbReference>
<gene>
    <name evidence="5" type="primary">ftsI</name>
    <name evidence="5" type="ORF">FUAX_22230</name>
</gene>
<dbReference type="AlphaFoldDB" id="A0AAU9DA52"/>
<proteinExistence type="predicted"/>
<evidence type="ECO:0000256" key="3">
    <source>
        <dbReference type="ARBA" id="ARBA00023136"/>
    </source>
</evidence>
<evidence type="ECO:0000256" key="1">
    <source>
        <dbReference type="ARBA" id="ARBA00004370"/>
    </source>
</evidence>
<dbReference type="InterPro" id="IPR036138">
    <property type="entry name" value="PBP_dimer_sf"/>
</dbReference>
<dbReference type="Gene3D" id="3.40.710.10">
    <property type="entry name" value="DD-peptidase/beta-lactamase superfamily"/>
    <property type="match status" value="1"/>
</dbReference>
<dbReference type="RefSeq" id="WP_338391382.1">
    <property type="nucleotide sequence ID" value="NZ_AP025314.1"/>
</dbReference>
<evidence type="ECO:0000313" key="5">
    <source>
        <dbReference type="EMBL" id="BDD09791.1"/>
    </source>
</evidence>
<dbReference type="InterPro" id="IPR005543">
    <property type="entry name" value="PASTA_dom"/>
</dbReference>
<dbReference type="Proteomes" id="UP001348817">
    <property type="component" value="Chromosome"/>
</dbReference>
<keyword evidence="2" id="KW-0378">Hydrolase</keyword>
<dbReference type="EMBL" id="AP025314">
    <property type="protein sequence ID" value="BDD09791.1"/>
    <property type="molecule type" value="Genomic_DNA"/>
</dbReference>
<dbReference type="Pfam" id="PF03717">
    <property type="entry name" value="PBP_dimer"/>
    <property type="match status" value="1"/>
</dbReference>
<keyword evidence="2" id="KW-0645">Protease</keyword>
<dbReference type="SUPFAM" id="SSF56519">
    <property type="entry name" value="Penicillin binding protein dimerisation domain"/>
    <property type="match status" value="1"/>
</dbReference>
<dbReference type="Gene3D" id="3.30.450.330">
    <property type="match status" value="1"/>
</dbReference>
<feature type="domain" description="PASTA" evidence="4">
    <location>
        <begin position="612"/>
        <end position="670"/>
    </location>
</feature>
<dbReference type="GO" id="GO:0005886">
    <property type="term" value="C:plasma membrane"/>
    <property type="evidence" value="ECO:0007669"/>
    <property type="project" value="TreeGrafter"/>
</dbReference>
<evidence type="ECO:0000313" key="6">
    <source>
        <dbReference type="Proteomes" id="UP001348817"/>
    </source>
</evidence>
<keyword evidence="3" id="KW-0472">Membrane</keyword>
<dbReference type="Gene3D" id="3.90.1310.10">
    <property type="entry name" value="Penicillin-binding protein 2a (Domain 2)"/>
    <property type="match status" value="1"/>
</dbReference>
<organism evidence="5 6">
    <name type="scientific">Fulvitalea axinellae</name>
    <dbReference type="NCBI Taxonomy" id="1182444"/>
    <lineage>
        <taxon>Bacteria</taxon>
        <taxon>Pseudomonadati</taxon>
        <taxon>Bacteroidota</taxon>
        <taxon>Cytophagia</taxon>
        <taxon>Cytophagales</taxon>
        <taxon>Persicobacteraceae</taxon>
        <taxon>Fulvitalea</taxon>
    </lineage>
</organism>
<accession>A0AAU9DA52</accession>
<dbReference type="InterPro" id="IPR050515">
    <property type="entry name" value="Beta-lactam/transpept"/>
</dbReference>
<dbReference type="SUPFAM" id="SSF54184">
    <property type="entry name" value="Penicillin-binding protein 2x (pbp-2x), c-terminal domain"/>
    <property type="match status" value="1"/>
</dbReference>
<dbReference type="InterPro" id="IPR012338">
    <property type="entry name" value="Beta-lactam/transpept-like"/>
</dbReference>
<dbReference type="GO" id="GO:0071555">
    <property type="term" value="P:cell wall organization"/>
    <property type="evidence" value="ECO:0007669"/>
    <property type="project" value="TreeGrafter"/>
</dbReference>
<evidence type="ECO:0000256" key="2">
    <source>
        <dbReference type="ARBA" id="ARBA00022645"/>
    </source>
</evidence>
<dbReference type="PROSITE" id="PS51178">
    <property type="entry name" value="PASTA"/>
    <property type="match status" value="1"/>
</dbReference>
<reference evidence="5 6" key="1">
    <citation type="submission" date="2021-12" db="EMBL/GenBank/DDBJ databases">
        <title>Genome sequencing of bacteria with rrn-lacking chromosome and rrn-plasmid.</title>
        <authorList>
            <person name="Anda M."/>
            <person name="Iwasaki W."/>
        </authorList>
    </citation>
    <scope>NUCLEOTIDE SEQUENCE [LARGE SCALE GENOMIC DNA]</scope>
    <source>
        <strain evidence="5 6">DSM 100852</strain>
    </source>
</reference>
<dbReference type="Pfam" id="PF03793">
    <property type="entry name" value="PASTA"/>
    <property type="match status" value="1"/>
</dbReference>
<dbReference type="GO" id="GO:0008658">
    <property type="term" value="F:penicillin binding"/>
    <property type="evidence" value="ECO:0007669"/>
    <property type="project" value="InterPro"/>
</dbReference>
<dbReference type="PANTHER" id="PTHR30627">
    <property type="entry name" value="PEPTIDOGLYCAN D,D-TRANSPEPTIDASE"/>
    <property type="match status" value="1"/>
</dbReference>